<keyword evidence="4" id="KW-1185">Reference proteome</keyword>
<reference evidence="4" key="1">
    <citation type="submission" date="2015-07" db="EMBL/GenBank/DDBJ databases">
        <authorList>
            <person name="Rodrigo-Torres Lidia"/>
            <person name="Arahal R.David."/>
        </authorList>
    </citation>
    <scope>NUCLEOTIDE SEQUENCE [LARGE SCALE GENOMIC DNA]</scope>
    <source>
        <strain evidence="4">CECT 5096</strain>
    </source>
</reference>
<dbReference type="Proteomes" id="UP000049983">
    <property type="component" value="Unassembled WGS sequence"/>
</dbReference>
<dbReference type="EMBL" id="CXWC01000015">
    <property type="protein sequence ID" value="CTQ78411.1"/>
    <property type="molecule type" value="Genomic_DNA"/>
</dbReference>
<evidence type="ECO:0000259" key="2">
    <source>
        <dbReference type="Pfam" id="PF07811"/>
    </source>
</evidence>
<dbReference type="GeneID" id="97672862"/>
<organism evidence="3 4">
    <name type="scientific">Roseibium album</name>
    <dbReference type="NCBI Taxonomy" id="311410"/>
    <lineage>
        <taxon>Bacteria</taxon>
        <taxon>Pseudomonadati</taxon>
        <taxon>Pseudomonadota</taxon>
        <taxon>Alphaproteobacteria</taxon>
        <taxon>Hyphomicrobiales</taxon>
        <taxon>Stappiaceae</taxon>
        <taxon>Roseibium</taxon>
    </lineage>
</organism>
<feature type="transmembrane region" description="Helical" evidence="1">
    <location>
        <begin position="24"/>
        <end position="44"/>
    </location>
</feature>
<evidence type="ECO:0000256" key="1">
    <source>
        <dbReference type="SAM" id="Phobius"/>
    </source>
</evidence>
<dbReference type="Pfam" id="PF07811">
    <property type="entry name" value="TadE"/>
    <property type="match status" value="1"/>
</dbReference>
<protein>
    <submittedName>
        <fullName evidence="3">Flp pilus assembly protein TadG</fullName>
    </submittedName>
</protein>
<evidence type="ECO:0000313" key="3">
    <source>
        <dbReference type="EMBL" id="CTQ78411.1"/>
    </source>
</evidence>
<evidence type="ECO:0000313" key="4">
    <source>
        <dbReference type="Proteomes" id="UP000049983"/>
    </source>
</evidence>
<keyword evidence="1" id="KW-0472">Membrane</keyword>
<accession>A0A0M7AX56</accession>
<dbReference type="InterPro" id="IPR012495">
    <property type="entry name" value="TadE-like_dom"/>
</dbReference>
<sequence>MPTLVTATNFATGAMKKFRRDDNAVSAVEFAMILPFMFFLLIGMTELAEALNQDRKVSRIANAVADLIAQEEAVSRTDLDSLMNIGEKILDPYPSTNLQVIVASVSFDDDGDASVDWSRDSAGATPWSTGAAPPITLPGTVAVPNSSIVVGQSNLTYTPSFTGLFSGIFEWSPSVMNLSDTYFLTPRITGTVTCSNC</sequence>
<proteinExistence type="predicted"/>
<dbReference type="AlphaFoldDB" id="A0A0M7AX56"/>
<keyword evidence="1" id="KW-1133">Transmembrane helix</keyword>
<feature type="domain" description="TadE-like" evidence="2">
    <location>
        <begin position="25"/>
        <end position="65"/>
    </location>
</feature>
<dbReference type="STRING" id="311410.LA5095_05043"/>
<name>A0A0M7AX56_9HYPH</name>
<keyword evidence="1" id="KW-0812">Transmembrane</keyword>
<dbReference type="RefSeq" id="WP_208992854.1">
    <property type="nucleotide sequence ID" value="NZ_CANKXR010000001.1"/>
</dbReference>
<gene>
    <name evidence="3" type="ORF">LA5096_05618</name>
</gene>